<accession>A0AAW8F1Q7</accession>
<keyword evidence="3" id="KW-1185">Reference proteome</keyword>
<keyword evidence="1" id="KW-0472">Membrane</keyword>
<dbReference type="Proteomes" id="UP001244427">
    <property type="component" value="Unassembled WGS sequence"/>
</dbReference>
<evidence type="ECO:0000313" key="2">
    <source>
        <dbReference type="EMBL" id="MDQ0649705.1"/>
    </source>
</evidence>
<feature type="transmembrane region" description="Helical" evidence="1">
    <location>
        <begin position="110"/>
        <end position="131"/>
    </location>
</feature>
<sequence length="280" mass="30341">MADDDFEKQVVVVRSRLPVAAKHFDAKDVERVAFDVAGQRDVALDLWDQARDAADEAWRECRRRLRREYGARNPHGGWSTFVLFAAVLSGAFSAALAAGLRSDPYETEGILFVLATISGLGDLIVLIAVGWRPLNWGMVRMQIGIAVTLAVAAAFQLTRPAMPVAPLVFGAGAIGIAGLILALLVRALRPAEREEIDTAINVAVDRMRPEVDAIAARLQAETLEKLSAQEQERIVALRTAALVDLAALGDPQPAVEEVVPAGGVIISAFLVKWNSYLRRE</sequence>
<dbReference type="RefSeq" id="WP_307299260.1">
    <property type="nucleotide sequence ID" value="NZ_JAUSXV010000001.1"/>
</dbReference>
<dbReference type="EMBL" id="JAUSXV010000001">
    <property type="protein sequence ID" value="MDQ0649705.1"/>
    <property type="molecule type" value="Genomic_DNA"/>
</dbReference>
<name>A0AAW8F1Q7_9MICO</name>
<feature type="transmembrane region" description="Helical" evidence="1">
    <location>
        <begin position="76"/>
        <end position="98"/>
    </location>
</feature>
<evidence type="ECO:0000313" key="3">
    <source>
        <dbReference type="Proteomes" id="UP001244427"/>
    </source>
</evidence>
<organism evidence="2 3">
    <name type="scientific">Microbacterium natoriense</name>
    <dbReference type="NCBI Taxonomy" id="284570"/>
    <lineage>
        <taxon>Bacteria</taxon>
        <taxon>Bacillati</taxon>
        <taxon>Actinomycetota</taxon>
        <taxon>Actinomycetes</taxon>
        <taxon>Micrococcales</taxon>
        <taxon>Microbacteriaceae</taxon>
        <taxon>Microbacterium</taxon>
    </lineage>
</organism>
<evidence type="ECO:0000256" key="1">
    <source>
        <dbReference type="SAM" id="Phobius"/>
    </source>
</evidence>
<dbReference type="AlphaFoldDB" id="A0AAW8F1Q7"/>
<feature type="transmembrane region" description="Helical" evidence="1">
    <location>
        <begin position="164"/>
        <end position="185"/>
    </location>
</feature>
<comment type="caution">
    <text evidence="2">The sequence shown here is derived from an EMBL/GenBank/DDBJ whole genome shotgun (WGS) entry which is preliminary data.</text>
</comment>
<keyword evidence="1" id="KW-1133">Transmembrane helix</keyword>
<keyword evidence="1" id="KW-0812">Transmembrane</keyword>
<proteinExistence type="predicted"/>
<gene>
    <name evidence="2" type="ORF">QFZ53_003901</name>
</gene>
<feature type="transmembrane region" description="Helical" evidence="1">
    <location>
        <begin position="138"/>
        <end position="158"/>
    </location>
</feature>
<reference evidence="2 3" key="1">
    <citation type="submission" date="2023-07" db="EMBL/GenBank/DDBJ databases">
        <title>Comparative genomics of wheat-associated soil bacteria to identify genetic determinants of phenazine resistance.</title>
        <authorList>
            <person name="Mouncey N."/>
        </authorList>
    </citation>
    <scope>NUCLEOTIDE SEQUENCE [LARGE SCALE GENOMIC DNA]</scope>
    <source>
        <strain evidence="2 3">W4I9-1</strain>
    </source>
</reference>
<protein>
    <submittedName>
        <fullName evidence="2">Uncharacterized protein</fullName>
    </submittedName>
</protein>